<sequence>MGGTAEREPAVAERPESLADLLGGRRGAVDATLPPVAFTLGWLLTGRSIAGGVAAAVLAGTAVAGWRLRRGDRPRSVLVGLLAVCVAALIALYTGRAADFFLVQLFSNAASALVWVVSIVVRWPLLGVVVGVALRQRGRWRRDRALLRAYSRGSWVWAATYALRVAVFLPLYLGGQVVALTVARAALTWPLVAAALTVSWVLIRRSLPAGHPGLRHPVTPDGS</sequence>
<dbReference type="Pfam" id="PF11361">
    <property type="entry name" value="DUF3159"/>
    <property type="match status" value="1"/>
</dbReference>
<dbReference type="RefSeq" id="WP_154936153.1">
    <property type="nucleotide sequence ID" value="NZ_VIXA01000001.1"/>
</dbReference>
<gene>
    <name evidence="2" type="ORF">FHX75_11127</name>
</gene>
<keyword evidence="3" id="KW-1185">Reference proteome</keyword>
<feature type="transmembrane region" description="Helical" evidence="1">
    <location>
        <begin position="76"/>
        <end position="93"/>
    </location>
</feature>
<keyword evidence="1" id="KW-0472">Membrane</keyword>
<dbReference type="OrthoDB" id="5244221at2"/>
<feature type="transmembrane region" description="Helical" evidence="1">
    <location>
        <begin position="40"/>
        <end position="64"/>
    </location>
</feature>
<reference evidence="2 3" key="1">
    <citation type="submission" date="2019-06" db="EMBL/GenBank/DDBJ databases">
        <title>Sequencing the genomes of 1000 actinobacteria strains.</title>
        <authorList>
            <person name="Klenk H.-P."/>
        </authorList>
    </citation>
    <scope>NUCLEOTIDE SEQUENCE [LARGE SCALE GENOMIC DNA]</scope>
    <source>
        <strain evidence="2 3">DSM 102131</strain>
    </source>
</reference>
<dbReference type="AlphaFoldDB" id="A0A561WT08"/>
<proteinExistence type="predicted"/>
<dbReference type="EMBL" id="VIXA01000001">
    <property type="protein sequence ID" value="TWG26993.1"/>
    <property type="molecule type" value="Genomic_DNA"/>
</dbReference>
<name>A0A561WT08_9ACTN</name>
<keyword evidence="1" id="KW-1133">Transmembrane helix</keyword>
<evidence type="ECO:0000313" key="2">
    <source>
        <dbReference type="EMBL" id="TWG26993.1"/>
    </source>
</evidence>
<feature type="transmembrane region" description="Helical" evidence="1">
    <location>
        <begin position="185"/>
        <end position="203"/>
    </location>
</feature>
<comment type="caution">
    <text evidence="2">The sequence shown here is derived from an EMBL/GenBank/DDBJ whole genome shotgun (WGS) entry which is preliminary data.</text>
</comment>
<accession>A0A561WT08</accession>
<feature type="transmembrane region" description="Helical" evidence="1">
    <location>
        <begin position="113"/>
        <end position="134"/>
    </location>
</feature>
<organism evidence="2 3">
    <name type="scientific">Micromonospora palomenae</name>
    <dbReference type="NCBI Taxonomy" id="1461247"/>
    <lineage>
        <taxon>Bacteria</taxon>
        <taxon>Bacillati</taxon>
        <taxon>Actinomycetota</taxon>
        <taxon>Actinomycetes</taxon>
        <taxon>Micromonosporales</taxon>
        <taxon>Micromonosporaceae</taxon>
        <taxon>Micromonospora</taxon>
    </lineage>
</organism>
<dbReference type="Proteomes" id="UP000319927">
    <property type="component" value="Unassembled WGS sequence"/>
</dbReference>
<keyword evidence="1" id="KW-0812">Transmembrane</keyword>
<dbReference type="InterPro" id="IPR016566">
    <property type="entry name" value="UCP010219"/>
</dbReference>
<feature type="transmembrane region" description="Helical" evidence="1">
    <location>
        <begin position="155"/>
        <end position="173"/>
    </location>
</feature>
<evidence type="ECO:0000256" key="1">
    <source>
        <dbReference type="SAM" id="Phobius"/>
    </source>
</evidence>
<protein>
    <submittedName>
        <fullName evidence="2">Uncharacterized protein DUF3159</fullName>
    </submittedName>
</protein>
<evidence type="ECO:0000313" key="3">
    <source>
        <dbReference type="Proteomes" id="UP000319927"/>
    </source>
</evidence>